<accession>A0A9N9I4M0</accession>
<dbReference type="OrthoDB" id="8061355at2759"/>
<organism evidence="1 2">
    <name type="scientific">Ambispora leptoticha</name>
    <dbReference type="NCBI Taxonomy" id="144679"/>
    <lineage>
        <taxon>Eukaryota</taxon>
        <taxon>Fungi</taxon>
        <taxon>Fungi incertae sedis</taxon>
        <taxon>Mucoromycota</taxon>
        <taxon>Glomeromycotina</taxon>
        <taxon>Glomeromycetes</taxon>
        <taxon>Archaeosporales</taxon>
        <taxon>Ambisporaceae</taxon>
        <taxon>Ambispora</taxon>
    </lineage>
</organism>
<evidence type="ECO:0000313" key="1">
    <source>
        <dbReference type="EMBL" id="CAG8721280.1"/>
    </source>
</evidence>
<proteinExistence type="predicted"/>
<dbReference type="AlphaFoldDB" id="A0A9N9I4M0"/>
<dbReference type="Proteomes" id="UP000789508">
    <property type="component" value="Unassembled WGS sequence"/>
</dbReference>
<name>A0A9N9I4M0_9GLOM</name>
<keyword evidence="2" id="KW-1185">Reference proteome</keyword>
<dbReference type="EMBL" id="CAJVPS010026366">
    <property type="protein sequence ID" value="CAG8721280.1"/>
    <property type="molecule type" value="Genomic_DNA"/>
</dbReference>
<reference evidence="1" key="1">
    <citation type="submission" date="2021-06" db="EMBL/GenBank/DDBJ databases">
        <authorList>
            <person name="Kallberg Y."/>
            <person name="Tangrot J."/>
            <person name="Rosling A."/>
        </authorList>
    </citation>
    <scope>NUCLEOTIDE SEQUENCE</scope>
    <source>
        <strain evidence="1">FL130A</strain>
    </source>
</reference>
<feature type="non-terminal residue" evidence="1">
    <location>
        <position position="60"/>
    </location>
</feature>
<sequence length="60" mass="6899">RTIYHNPIQKIIKSAAAAAYQIDANRGVISRLFKVLKEKKKEWCSVDYSITQSTLENVFL</sequence>
<gene>
    <name evidence="1" type="ORF">ALEPTO_LOCUS12272</name>
</gene>
<protein>
    <submittedName>
        <fullName evidence="1">8169_t:CDS:1</fullName>
    </submittedName>
</protein>
<feature type="non-terminal residue" evidence="1">
    <location>
        <position position="1"/>
    </location>
</feature>
<evidence type="ECO:0000313" key="2">
    <source>
        <dbReference type="Proteomes" id="UP000789508"/>
    </source>
</evidence>
<comment type="caution">
    <text evidence="1">The sequence shown here is derived from an EMBL/GenBank/DDBJ whole genome shotgun (WGS) entry which is preliminary data.</text>
</comment>